<evidence type="ECO:0008006" key="13">
    <source>
        <dbReference type="Google" id="ProtNLM"/>
    </source>
</evidence>
<dbReference type="GO" id="GO:0006865">
    <property type="term" value="P:amino acid transport"/>
    <property type="evidence" value="ECO:0007669"/>
    <property type="project" value="TreeGrafter"/>
</dbReference>
<name>T1KM71_TETUR</name>
<proteinExistence type="inferred from homology"/>
<evidence type="ECO:0000256" key="10">
    <source>
        <dbReference type="SAM" id="Phobius"/>
    </source>
</evidence>
<dbReference type="InterPro" id="IPR037272">
    <property type="entry name" value="SNS_sf"/>
</dbReference>
<keyword evidence="12" id="KW-1185">Reference proteome</keyword>
<dbReference type="GO" id="GO:0005886">
    <property type="term" value="C:plasma membrane"/>
    <property type="evidence" value="ECO:0007669"/>
    <property type="project" value="TreeGrafter"/>
</dbReference>
<sequence length="130" mass="14662">MMESTSDNKSSNEVNVPLTNENTPVESDSGYRKREQWANKFEFIASCMAFSIGLGNVWRFPYLCFKNGGGKIIFFALLGLIWVHPLLSSIYIVQWYTFGSFVGLLKTQPESLFIKLLPTNKPGTSPKVKT</sequence>
<protein>
    <recommendedName>
        <fullName evidence="13">Transporter</fullName>
    </recommendedName>
</protein>
<evidence type="ECO:0000256" key="6">
    <source>
        <dbReference type="ARBA" id="ARBA00022989"/>
    </source>
</evidence>
<dbReference type="PROSITE" id="PS50267">
    <property type="entry name" value="NA_NEUROTRAN_SYMP_3"/>
    <property type="match status" value="1"/>
</dbReference>
<keyword evidence="3" id="KW-0813">Transport</keyword>
<keyword evidence="4 10" id="KW-0812">Transmembrane</keyword>
<keyword evidence="7 10" id="KW-0472">Membrane</keyword>
<dbReference type="HOGENOM" id="CLU_2457690_0_0_1"/>
<keyword evidence="5" id="KW-0769">Symport</keyword>
<evidence type="ECO:0000256" key="7">
    <source>
        <dbReference type="ARBA" id="ARBA00023136"/>
    </source>
</evidence>
<dbReference type="Proteomes" id="UP000015104">
    <property type="component" value="Unassembled WGS sequence"/>
</dbReference>
<evidence type="ECO:0000256" key="2">
    <source>
        <dbReference type="ARBA" id="ARBA00006459"/>
    </source>
</evidence>
<dbReference type="STRING" id="32264.T1KM71"/>
<dbReference type="eggNOG" id="KOG3660">
    <property type="taxonomic scope" value="Eukaryota"/>
</dbReference>
<evidence type="ECO:0000256" key="9">
    <source>
        <dbReference type="SAM" id="MobiDB-lite"/>
    </source>
</evidence>
<reference evidence="12" key="1">
    <citation type="submission" date="2011-08" db="EMBL/GenBank/DDBJ databases">
        <authorList>
            <person name="Rombauts S."/>
        </authorList>
    </citation>
    <scope>NUCLEOTIDE SEQUENCE</scope>
    <source>
        <strain evidence="12">London</strain>
    </source>
</reference>
<keyword evidence="6 10" id="KW-1133">Transmembrane helix</keyword>
<comment type="subcellular location">
    <subcellularLocation>
        <location evidence="1">Membrane</location>
        <topology evidence="1">Multi-pass membrane protein</topology>
    </subcellularLocation>
</comment>
<organism evidence="11 12">
    <name type="scientific">Tetranychus urticae</name>
    <name type="common">Two-spotted spider mite</name>
    <dbReference type="NCBI Taxonomy" id="32264"/>
    <lineage>
        <taxon>Eukaryota</taxon>
        <taxon>Metazoa</taxon>
        <taxon>Ecdysozoa</taxon>
        <taxon>Arthropoda</taxon>
        <taxon>Chelicerata</taxon>
        <taxon>Arachnida</taxon>
        <taxon>Acari</taxon>
        <taxon>Acariformes</taxon>
        <taxon>Trombidiformes</taxon>
        <taxon>Prostigmata</taxon>
        <taxon>Eleutherengona</taxon>
        <taxon>Raphignathae</taxon>
        <taxon>Tetranychoidea</taxon>
        <taxon>Tetranychidae</taxon>
        <taxon>Tetranychus</taxon>
    </lineage>
</organism>
<dbReference type="GO" id="GO:0046872">
    <property type="term" value="F:metal ion binding"/>
    <property type="evidence" value="ECO:0007669"/>
    <property type="project" value="UniProtKB-KW"/>
</dbReference>
<feature type="transmembrane region" description="Helical" evidence="10">
    <location>
        <begin position="41"/>
        <end position="60"/>
    </location>
</feature>
<dbReference type="EnsemblMetazoa" id="tetur15g00590.1">
    <property type="protein sequence ID" value="tetur15g00590.1"/>
    <property type="gene ID" value="tetur15g00590"/>
</dbReference>
<dbReference type="PANTHER" id="PTHR11616:SF240">
    <property type="entry name" value="BLOATED TUBULES, ISOFORM B-RELATED"/>
    <property type="match status" value="1"/>
</dbReference>
<feature type="binding site" evidence="8">
    <location>
        <position position="56"/>
    </location>
    <ligand>
        <name>Na(+)</name>
        <dbReference type="ChEBI" id="CHEBI:29101"/>
        <label>1</label>
    </ligand>
</feature>
<keyword evidence="8" id="KW-0479">Metal-binding</keyword>
<evidence type="ECO:0000313" key="11">
    <source>
        <dbReference type="EnsemblMetazoa" id="tetur15g00590.1"/>
    </source>
</evidence>
<accession>T1KM71</accession>
<dbReference type="InterPro" id="IPR000175">
    <property type="entry name" value="Na/ntran_symport"/>
</dbReference>
<evidence type="ECO:0000256" key="8">
    <source>
        <dbReference type="PIRSR" id="PIRSR600175-1"/>
    </source>
</evidence>
<evidence type="ECO:0000256" key="4">
    <source>
        <dbReference type="ARBA" id="ARBA00022692"/>
    </source>
</evidence>
<evidence type="ECO:0000256" key="5">
    <source>
        <dbReference type="ARBA" id="ARBA00022847"/>
    </source>
</evidence>
<feature type="region of interest" description="Disordered" evidence="9">
    <location>
        <begin position="1"/>
        <end position="30"/>
    </location>
</feature>
<comment type="similarity">
    <text evidence="2">Belongs to the sodium:neurotransmitter symporter (SNF) (TC 2.A.22) family.</text>
</comment>
<dbReference type="AlphaFoldDB" id="T1KM71"/>
<dbReference type="Pfam" id="PF00209">
    <property type="entry name" value="SNF"/>
    <property type="match status" value="1"/>
</dbReference>
<evidence type="ECO:0000256" key="1">
    <source>
        <dbReference type="ARBA" id="ARBA00004141"/>
    </source>
</evidence>
<keyword evidence="8" id="KW-0915">Sodium</keyword>
<dbReference type="SUPFAM" id="SSF161070">
    <property type="entry name" value="SNF-like"/>
    <property type="match status" value="1"/>
</dbReference>
<dbReference type="GO" id="GO:0035725">
    <property type="term" value="P:sodium ion transmembrane transport"/>
    <property type="evidence" value="ECO:0007669"/>
    <property type="project" value="TreeGrafter"/>
</dbReference>
<reference evidence="11" key="2">
    <citation type="submission" date="2015-06" db="UniProtKB">
        <authorList>
            <consortium name="EnsemblMetazoa"/>
        </authorList>
    </citation>
    <scope>IDENTIFICATION</scope>
</reference>
<feature type="compositionally biased region" description="Polar residues" evidence="9">
    <location>
        <begin position="1"/>
        <end position="26"/>
    </location>
</feature>
<evidence type="ECO:0000313" key="12">
    <source>
        <dbReference type="Proteomes" id="UP000015104"/>
    </source>
</evidence>
<dbReference type="GO" id="GO:0015293">
    <property type="term" value="F:symporter activity"/>
    <property type="evidence" value="ECO:0007669"/>
    <property type="project" value="UniProtKB-KW"/>
</dbReference>
<dbReference type="PANTHER" id="PTHR11616">
    <property type="entry name" value="SODIUM/CHLORIDE DEPENDENT TRANSPORTER"/>
    <property type="match status" value="1"/>
</dbReference>
<dbReference type="EMBL" id="CAEY01000239">
    <property type="status" value="NOT_ANNOTATED_CDS"/>
    <property type="molecule type" value="Genomic_DNA"/>
</dbReference>
<evidence type="ECO:0000256" key="3">
    <source>
        <dbReference type="ARBA" id="ARBA00022448"/>
    </source>
</evidence>
<feature type="transmembrane region" description="Helical" evidence="10">
    <location>
        <begin position="72"/>
        <end position="93"/>
    </location>
</feature>